<feature type="domain" description="Chorismate mutase" evidence="3">
    <location>
        <begin position="1"/>
        <end position="87"/>
    </location>
</feature>
<dbReference type="PROSITE" id="PS51168">
    <property type="entry name" value="CHORISMATE_MUT_2"/>
    <property type="match status" value="1"/>
</dbReference>
<dbReference type="AlphaFoldDB" id="A0A7W7ZSM0"/>
<name>A0A7W7ZSM0_9BACT</name>
<dbReference type="Pfam" id="PF01817">
    <property type="entry name" value="CM_2"/>
    <property type="match status" value="1"/>
</dbReference>
<evidence type="ECO:0000259" key="3">
    <source>
        <dbReference type="PROSITE" id="PS51168"/>
    </source>
</evidence>
<dbReference type="SUPFAM" id="SSF48600">
    <property type="entry name" value="Chorismate mutase II"/>
    <property type="match status" value="1"/>
</dbReference>
<dbReference type="GO" id="GO:0004106">
    <property type="term" value="F:chorismate mutase activity"/>
    <property type="evidence" value="ECO:0007669"/>
    <property type="project" value="UniProtKB-EC"/>
</dbReference>
<protein>
    <recommendedName>
        <fullName evidence="1">chorismate mutase</fullName>
        <ecNumber evidence="1">5.4.99.5</ecNumber>
    </recommendedName>
</protein>
<accession>A0A7W7ZSM0</accession>
<evidence type="ECO:0000256" key="1">
    <source>
        <dbReference type="ARBA" id="ARBA00012404"/>
    </source>
</evidence>
<reference evidence="4 5" key="1">
    <citation type="submission" date="2020-08" db="EMBL/GenBank/DDBJ databases">
        <title>Genomic Encyclopedia of Type Strains, Phase IV (KMG-V): Genome sequencing to study the core and pangenomes of soil and plant-associated prokaryotes.</title>
        <authorList>
            <person name="Whitman W."/>
        </authorList>
    </citation>
    <scope>NUCLEOTIDE SEQUENCE [LARGE SCALE GENOMIC DNA]</scope>
    <source>
        <strain evidence="4 5">X5P3</strain>
    </source>
</reference>
<dbReference type="RefSeq" id="WP_184257990.1">
    <property type="nucleotide sequence ID" value="NZ_JACHIO010000016.1"/>
</dbReference>
<dbReference type="PANTHER" id="PTHR38041">
    <property type="entry name" value="CHORISMATE MUTASE"/>
    <property type="match status" value="1"/>
</dbReference>
<evidence type="ECO:0000256" key="2">
    <source>
        <dbReference type="ARBA" id="ARBA00023235"/>
    </source>
</evidence>
<evidence type="ECO:0000313" key="5">
    <source>
        <dbReference type="Proteomes" id="UP000584867"/>
    </source>
</evidence>
<sequence length="92" mass="10423">MEIADWRKKIDQLDEQIVLLLSERAAAAVAIGQLKQKSASPIYEPQREQIVFDHVRKVNPGPLTGAQLQDLYERIMDVMRSLQRPANPDAKA</sequence>
<dbReference type="InterPro" id="IPR002701">
    <property type="entry name" value="CM_II_prokaryot"/>
</dbReference>
<organism evidence="4 5">
    <name type="scientific">Granulicella mallensis</name>
    <dbReference type="NCBI Taxonomy" id="940614"/>
    <lineage>
        <taxon>Bacteria</taxon>
        <taxon>Pseudomonadati</taxon>
        <taxon>Acidobacteriota</taxon>
        <taxon>Terriglobia</taxon>
        <taxon>Terriglobales</taxon>
        <taxon>Acidobacteriaceae</taxon>
        <taxon>Granulicella</taxon>
    </lineage>
</organism>
<dbReference type="InterPro" id="IPR036263">
    <property type="entry name" value="Chorismate_II_sf"/>
</dbReference>
<proteinExistence type="predicted"/>
<dbReference type="GO" id="GO:0009697">
    <property type="term" value="P:salicylic acid biosynthetic process"/>
    <property type="evidence" value="ECO:0007669"/>
    <property type="project" value="TreeGrafter"/>
</dbReference>
<dbReference type="SMART" id="SM00830">
    <property type="entry name" value="CM_2"/>
    <property type="match status" value="1"/>
</dbReference>
<dbReference type="EMBL" id="JACHIO010000016">
    <property type="protein sequence ID" value="MBB5065361.1"/>
    <property type="molecule type" value="Genomic_DNA"/>
</dbReference>
<dbReference type="InterPro" id="IPR036979">
    <property type="entry name" value="CM_dom_sf"/>
</dbReference>
<gene>
    <name evidence="4" type="ORF">HDF15_003729</name>
</gene>
<dbReference type="EC" id="5.4.99.5" evidence="1"/>
<dbReference type="GO" id="GO:0046417">
    <property type="term" value="P:chorismate metabolic process"/>
    <property type="evidence" value="ECO:0007669"/>
    <property type="project" value="InterPro"/>
</dbReference>
<dbReference type="InterPro" id="IPR051331">
    <property type="entry name" value="Chorismate_mutase-related"/>
</dbReference>
<comment type="caution">
    <text evidence="4">The sequence shown here is derived from an EMBL/GenBank/DDBJ whole genome shotgun (WGS) entry which is preliminary data.</text>
</comment>
<evidence type="ECO:0000313" key="4">
    <source>
        <dbReference type="EMBL" id="MBB5065361.1"/>
    </source>
</evidence>
<dbReference type="PANTHER" id="PTHR38041:SF1">
    <property type="entry name" value="CHORISMATE MUTASE"/>
    <property type="match status" value="1"/>
</dbReference>
<keyword evidence="2 4" id="KW-0413">Isomerase</keyword>
<dbReference type="Gene3D" id="1.20.59.10">
    <property type="entry name" value="Chorismate mutase"/>
    <property type="match status" value="1"/>
</dbReference>
<dbReference type="Proteomes" id="UP000584867">
    <property type="component" value="Unassembled WGS sequence"/>
</dbReference>